<sequence>MINLNIIRHWIDRILASDPGLTRLQKAITVTLSVISSVLTMLLLVSIFAKGQMTVAILAGIVGLMGIMVVNDDSTKEQKVTTLLLTLSSGLAITLGSVLSSLSHIADVALITVIFLAFYLQRFGSRYFSLCMIGFISLYFSTLLHVKPAQLPWFLIAVAVGVVYAFLFNFIIFKERSDMILKRSMASYHIQTNLIFRIMIEAIEDLKRNRLRQATLKRNVVKLNEYARMTSGQLGPTDPGKVWPGIQTQQLRLYLFDSQMLIETLSPAVRRLKVLHALENSEVRETLLQVVKALRDADVLQEDYEASHLKEAEDAVQALKQKLDQFNNKDESVRAWLFLIRRIESIASHVVDSAHRLKVTRKETLEKDNVKSLEEETSHDTQTNGMEVSTKRALQAILAGTMSIVLGYLLSPSHQYWILLSAFVVLLGTESVGRTFVKAFQRFAGTLLGAVVGFFLAHAVSGRIDLEISILFFCVFMAFYLFPISYALMIFWITMVLAIMYDILLGGISEQLLFARVLDTLIGAAIGFLVSALVFPKRTKDKVADTIEDFLFDLKAYLKDYLGRFAGAQPLTNLADKALDLDVLLQQVRDEARPLHNTPGTLGRSGIERRLTVLTAVNYYAKHLTASTNRGIIRDADESLRQTLHHVQSRIEDNLNVLCRLISGKSGHQESVWELEKERERIERLPDKRSLNVLNHDKLIYDLYYVWRINQAVVSLAKDMGARSKRQ</sequence>
<feature type="transmembrane region" description="Helical" evidence="7">
    <location>
        <begin position="152"/>
        <end position="173"/>
    </location>
</feature>
<evidence type="ECO:0000256" key="5">
    <source>
        <dbReference type="ARBA" id="ARBA00023136"/>
    </source>
</evidence>
<keyword evidence="5 7" id="KW-0472">Membrane</keyword>
<dbReference type="Pfam" id="PF13515">
    <property type="entry name" value="FUSC_2"/>
    <property type="match status" value="1"/>
</dbReference>
<protein>
    <submittedName>
        <fullName evidence="9">Fusaric acid resistance family protein</fullName>
    </submittedName>
</protein>
<dbReference type="EMBL" id="SLXK01000007">
    <property type="protein sequence ID" value="TCP30019.1"/>
    <property type="molecule type" value="Genomic_DNA"/>
</dbReference>
<feature type="transmembrane region" description="Helical" evidence="7">
    <location>
        <begin position="393"/>
        <end position="410"/>
    </location>
</feature>
<name>A0A4R2P5A3_9BACL</name>
<feature type="transmembrane region" description="Helical" evidence="7">
    <location>
        <begin position="470"/>
        <end position="501"/>
    </location>
</feature>
<keyword evidence="3 7" id="KW-0812">Transmembrane</keyword>
<organism evidence="9 10">
    <name type="scientific">Scopulibacillus darangshiensis</name>
    <dbReference type="NCBI Taxonomy" id="442528"/>
    <lineage>
        <taxon>Bacteria</taxon>
        <taxon>Bacillati</taxon>
        <taxon>Bacillota</taxon>
        <taxon>Bacilli</taxon>
        <taxon>Bacillales</taxon>
        <taxon>Sporolactobacillaceae</taxon>
        <taxon>Scopulibacillus</taxon>
    </lineage>
</organism>
<dbReference type="SUPFAM" id="SSF103473">
    <property type="entry name" value="MFS general substrate transporter"/>
    <property type="match status" value="1"/>
</dbReference>
<feature type="transmembrane region" description="Helical" evidence="7">
    <location>
        <begin position="513"/>
        <end position="535"/>
    </location>
</feature>
<accession>A0A4R2P5A3</accession>
<dbReference type="PANTHER" id="PTHR30509:SF9">
    <property type="entry name" value="MULTIDRUG RESISTANCE PROTEIN MDTO"/>
    <property type="match status" value="1"/>
</dbReference>
<feature type="transmembrane region" description="Helical" evidence="7">
    <location>
        <begin position="444"/>
        <end position="464"/>
    </location>
</feature>
<dbReference type="InterPro" id="IPR049453">
    <property type="entry name" value="Memb_transporter_dom"/>
</dbReference>
<feature type="transmembrane region" description="Helical" evidence="7">
    <location>
        <begin position="55"/>
        <end position="71"/>
    </location>
</feature>
<dbReference type="GO" id="GO:0005886">
    <property type="term" value="C:plasma membrane"/>
    <property type="evidence" value="ECO:0007669"/>
    <property type="project" value="UniProtKB-SubCell"/>
</dbReference>
<evidence type="ECO:0000256" key="3">
    <source>
        <dbReference type="ARBA" id="ARBA00022692"/>
    </source>
</evidence>
<evidence type="ECO:0000259" key="8">
    <source>
        <dbReference type="Pfam" id="PF13515"/>
    </source>
</evidence>
<gene>
    <name evidence="9" type="ORF">EV207_107113</name>
</gene>
<dbReference type="Proteomes" id="UP000295416">
    <property type="component" value="Unassembled WGS sequence"/>
</dbReference>
<dbReference type="PANTHER" id="PTHR30509">
    <property type="entry name" value="P-HYDROXYBENZOIC ACID EFFLUX PUMP SUBUNIT-RELATED"/>
    <property type="match status" value="1"/>
</dbReference>
<evidence type="ECO:0000256" key="6">
    <source>
        <dbReference type="ARBA" id="ARBA00043993"/>
    </source>
</evidence>
<comment type="subcellular location">
    <subcellularLocation>
        <location evidence="1">Cell membrane</location>
        <topology evidence="1">Multi-pass membrane protein</topology>
    </subcellularLocation>
</comment>
<comment type="caution">
    <text evidence="9">The sequence shown here is derived from an EMBL/GenBank/DDBJ whole genome shotgun (WGS) entry which is preliminary data.</text>
</comment>
<dbReference type="AlphaFoldDB" id="A0A4R2P5A3"/>
<comment type="similarity">
    <text evidence="6">Belongs to the YccS/YhfK family.</text>
</comment>
<keyword evidence="10" id="KW-1185">Reference proteome</keyword>
<dbReference type="InterPro" id="IPR036259">
    <property type="entry name" value="MFS_trans_sf"/>
</dbReference>
<feature type="domain" description="Integral membrane bound transporter" evidence="8">
    <location>
        <begin position="403"/>
        <end position="530"/>
    </location>
</feature>
<feature type="transmembrane region" description="Helical" evidence="7">
    <location>
        <begin position="127"/>
        <end position="146"/>
    </location>
</feature>
<reference evidence="9 10" key="1">
    <citation type="submission" date="2019-03" db="EMBL/GenBank/DDBJ databases">
        <title>Genomic Encyclopedia of Type Strains, Phase IV (KMG-IV): sequencing the most valuable type-strain genomes for metagenomic binning, comparative biology and taxonomic classification.</title>
        <authorList>
            <person name="Goeker M."/>
        </authorList>
    </citation>
    <scope>NUCLEOTIDE SEQUENCE [LARGE SCALE GENOMIC DNA]</scope>
    <source>
        <strain evidence="9 10">DSM 19377</strain>
    </source>
</reference>
<feature type="transmembrane region" description="Helical" evidence="7">
    <location>
        <begin position="91"/>
        <end position="120"/>
    </location>
</feature>
<dbReference type="RefSeq" id="WP_165886858.1">
    <property type="nucleotide sequence ID" value="NZ_SLXK01000007.1"/>
</dbReference>
<keyword evidence="4 7" id="KW-1133">Transmembrane helix</keyword>
<evidence type="ECO:0000313" key="9">
    <source>
        <dbReference type="EMBL" id="TCP30019.1"/>
    </source>
</evidence>
<evidence type="ECO:0000256" key="4">
    <source>
        <dbReference type="ARBA" id="ARBA00022989"/>
    </source>
</evidence>
<evidence type="ECO:0000256" key="2">
    <source>
        <dbReference type="ARBA" id="ARBA00022475"/>
    </source>
</evidence>
<keyword evidence="2" id="KW-1003">Cell membrane</keyword>
<proteinExistence type="inferred from homology"/>
<evidence type="ECO:0000313" key="10">
    <source>
        <dbReference type="Proteomes" id="UP000295416"/>
    </source>
</evidence>
<evidence type="ECO:0000256" key="7">
    <source>
        <dbReference type="SAM" id="Phobius"/>
    </source>
</evidence>
<feature type="transmembrane region" description="Helical" evidence="7">
    <location>
        <begin position="27"/>
        <end position="48"/>
    </location>
</feature>
<evidence type="ECO:0000256" key="1">
    <source>
        <dbReference type="ARBA" id="ARBA00004651"/>
    </source>
</evidence>